<dbReference type="SUPFAM" id="SSF48652">
    <property type="entry name" value="Tetraspanin"/>
    <property type="match status" value="1"/>
</dbReference>
<keyword evidence="5 6" id="KW-0472">Membrane</keyword>
<dbReference type="PIRSF" id="PIRSF002419">
    <property type="entry name" value="Tetraspanin"/>
    <property type="match status" value="1"/>
</dbReference>
<evidence type="ECO:0000256" key="1">
    <source>
        <dbReference type="ARBA" id="ARBA00004141"/>
    </source>
</evidence>
<dbReference type="GO" id="GO:0005886">
    <property type="term" value="C:plasma membrane"/>
    <property type="evidence" value="ECO:0007669"/>
    <property type="project" value="TreeGrafter"/>
</dbReference>
<dbReference type="InterPro" id="IPR000301">
    <property type="entry name" value="Tetraspanin_animals"/>
</dbReference>
<reference evidence="7" key="1">
    <citation type="journal article" date="2021" name="Genome Biol. Evol.">
        <title>A High-Quality Reference Genome for a Parasitic Bivalve with Doubly Uniparental Inheritance (Bivalvia: Unionida).</title>
        <authorList>
            <person name="Smith C.H."/>
        </authorList>
    </citation>
    <scope>NUCLEOTIDE SEQUENCE</scope>
    <source>
        <strain evidence="7">CHS0354</strain>
    </source>
</reference>
<evidence type="ECO:0000256" key="4">
    <source>
        <dbReference type="ARBA" id="ARBA00022989"/>
    </source>
</evidence>
<feature type="transmembrane region" description="Helical" evidence="6">
    <location>
        <begin position="245"/>
        <end position="268"/>
    </location>
</feature>
<reference evidence="7" key="2">
    <citation type="journal article" date="2021" name="Genome Biol. Evol.">
        <title>Developing a high-quality reference genome for a parasitic bivalve with doubly uniparental inheritance (Bivalvia: Unionida).</title>
        <authorList>
            <person name="Smith C.H."/>
        </authorList>
    </citation>
    <scope>NUCLEOTIDE SEQUENCE</scope>
    <source>
        <strain evidence="7">CHS0354</strain>
        <tissue evidence="7">Mantle</tissue>
    </source>
</reference>
<feature type="transmembrane region" description="Helical" evidence="6">
    <location>
        <begin position="12"/>
        <end position="33"/>
    </location>
</feature>
<dbReference type="PANTHER" id="PTHR19282:SF544">
    <property type="entry name" value="TETRASPANIN"/>
    <property type="match status" value="1"/>
</dbReference>
<evidence type="ECO:0000256" key="5">
    <source>
        <dbReference type="ARBA" id="ARBA00023136"/>
    </source>
</evidence>
<proteinExistence type="inferred from homology"/>
<gene>
    <name evidence="7" type="ORF">CHS0354_011628</name>
</gene>
<dbReference type="InterPro" id="IPR018499">
    <property type="entry name" value="Tetraspanin/Peripherin"/>
</dbReference>
<dbReference type="Proteomes" id="UP001195483">
    <property type="component" value="Unassembled WGS sequence"/>
</dbReference>
<comment type="similarity">
    <text evidence="2 6">Belongs to the tetraspanin (TM4SF) family.</text>
</comment>
<protein>
    <recommendedName>
        <fullName evidence="6">Tetraspanin</fullName>
    </recommendedName>
</protein>
<sequence>MGCCTYCGKLILIVLNLIIMIISMALLAGGLFVRFGKDVIKQYQQELLNKIKAGISSTGLGGASSFSADNFDLGSYLESFTVIMIVIGAVLLVVSFCGMCGACCEVKYLLIFYAVFVSIFLATQVTFIIILFAATDTAKGFIKSPLQSTMKDFQGLNGTNVASIAWNFIMQAFQCCGVQDYKDFSSTAWWGNNDPTNIKMPLACCKTLPQTSSLNCANHLDSNLNNFDKGCVDKMWQALMEYKGIVIGILVGLFLAQFILVVFAAVIANQSGKTKNKVHPEDRGRSSPRQGQQIIMATW</sequence>
<feature type="transmembrane region" description="Helical" evidence="6">
    <location>
        <begin position="110"/>
        <end position="134"/>
    </location>
</feature>
<dbReference type="AlphaFoldDB" id="A0AAE0WGU3"/>
<keyword evidence="4 6" id="KW-1133">Transmembrane helix</keyword>
<evidence type="ECO:0000256" key="3">
    <source>
        <dbReference type="ARBA" id="ARBA00022692"/>
    </source>
</evidence>
<dbReference type="CDD" id="cd03156">
    <property type="entry name" value="uroplakin_I_like_LEL"/>
    <property type="match status" value="1"/>
</dbReference>
<evidence type="ECO:0000313" key="7">
    <source>
        <dbReference type="EMBL" id="KAK3611970.1"/>
    </source>
</evidence>
<dbReference type="InterPro" id="IPR008952">
    <property type="entry name" value="Tetraspanin_EC2_sf"/>
</dbReference>
<dbReference type="PANTHER" id="PTHR19282">
    <property type="entry name" value="TETRASPANIN"/>
    <property type="match status" value="1"/>
</dbReference>
<name>A0AAE0WGU3_9BIVA</name>
<comment type="subcellular location">
    <subcellularLocation>
        <location evidence="1 6">Membrane</location>
        <topology evidence="1 6">Multi-pass membrane protein</topology>
    </subcellularLocation>
</comment>
<keyword evidence="8" id="KW-1185">Reference proteome</keyword>
<dbReference type="Pfam" id="PF00335">
    <property type="entry name" value="Tetraspanin"/>
    <property type="match status" value="1"/>
</dbReference>
<dbReference type="Gene3D" id="1.10.1450.10">
    <property type="entry name" value="Tetraspanin"/>
    <property type="match status" value="1"/>
</dbReference>
<organism evidence="7 8">
    <name type="scientific">Potamilus streckersoni</name>
    <dbReference type="NCBI Taxonomy" id="2493646"/>
    <lineage>
        <taxon>Eukaryota</taxon>
        <taxon>Metazoa</taxon>
        <taxon>Spiralia</taxon>
        <taxon>Lophotrochozoa</taxon>
        <taxon>Mollusca</taxon>
        <taxon>Bivalvia</taxon>
        <taxon>Autobranchia</taxon>
        <taxon>Heteroconchia</taxon>
        <taxon>Palaeoheterodonta</taxon>
        <taxon>Unionida</taxon>
        <taxon>Unionoidea</taxon>
        <taxon>Unionidae</taxon>
        <taxon>Ambleminae</taxon>
        <taxon>Lampsilini</taxon>
        <taxon>Potamilus</taxon>
    </lineage>
</organism>
<keyword evidence="3 6" id="KW-0812">Transmembrane</keyword>
<dbReference type="EMBL" id="JAEAOA010000712">
    <property type="protein sequence ID" value="KAK3611970.1"/>
    <property type="molecule type" value="Genomic_DNA"/>
</dbReference>
<accession>A0AAE0WGU3</accession>
<evidence type="ECO:0000313" key="8">
    <source>
        <dbReference type="Proteomes" id="UP001195483"/>
    </source>
</evidence>
<feature type="transmembrane region" description="Helical" evidence="6">
    <location>
        <begin position="80"/>
        <end position="103"/>
    </location>
</feature>
<evidence type="ECO:0000256" key="6">
    <source>
        <dbReference type="RuleBase" id="RU361218"/>
    </source>
</evidence>
<evidence type="ECO:0000256" key="2">
    <source>
        <dbReference type="ARBA" id="ARBA00006840"/>
    </source>
</evidence>
<comment type="caution">
    <text evidence="7">The sequence shown here is derived from an EMBL/GenBank/DDBJ whole genome shotgun (WGS) entry which is preliminary data.</text>
</comment>
<reference evidence="7" key="3">
    <citation type="submission" date="2023-05" db="EMBL/GenBank/DDBJ databases">
        <authorList>
            <person name="Smith C.H."/>
        </authorList>
    </citation>
    <scope>NUCLEOTIDE SEQUENCE</scope>
    <source>
        <strain evidence="7">CHS0354</strain>
        <tissue evidence="7">Mantle</tissue>
    </source>
</reference>